<dbReference type="InterPro" id="IPR050985">
    <property type="entry name" value="Alpha-glycosidase_related"/>
</dbReference>
<evidence type="ECO:0000256" key="2">
    <source>
        <dbReference type="ARBA" id="ARBA00012755"/>
    </source>
</evidence>
<comment type="catalytic activity">
    <reaction evidence="1">
        <text>Hydrolysis of terminal, non-reducing alpha-D-galactose residues in alpha-D-galactosides, including galactose oligosaccharides, galactomannans and galactolipids.</text>
        <dbReference type="EC" id="3.2.1.22"/>
    </reaction>
</comment>
<keyword evidence="4" id="KW-0326">Glycosidase</keyword>
<organism evidence="6 7">
    <name type="scientific">Oceaniferula marina</name>
    <dbReference type="NCBI Taxonomy" id="2748318"/>
    <lineage>
        <taxon>Bacteria</taxon>
        <taxon>Pseudomonadati</taxon>
        <taxon>Verrucomicrobiota</taxon>
        <taxon>Verrucomicrobiia</taxon>
        <taxon>Verrucomicrobiales</taxon>
        <taxon>Verrucomicrobiaceae</taxon>
        <taxon>Oceaniferula</taxon>
    </lineage>
</organism>
<dbReference type="Gene3D" id="2.60.40.1180">
    <property type="entry name" value="Golgi alpha-mannosidase II"/>
    <property type="match status" value="1"/>
</dbReference>
<feature type="domain" description="Glycosyl hydrolase family 98 putative carbohydrate-binding module" evidence="5">
    <location>
        <begin position="37"/>
        <end position="177"/>
    </location>
</feature>
<dbReference type="InterPro" id="IPR008979">
    <property type="entry name" value="Galactose-bd-like_sf"/>
</dbReference>
<gene>
    <name evidence="6" type="ORF">HW115_17585</name>
</gene>
<dbReference type="GO" id="GO:0004557">
    <property type="term" value="F:alpha-galactosidase activity"/>
    <property type="evidence" value="ECO:0007669"/>
    <property type="project" value="UniProtKB-EC"/>
</dbReference>
<dbReference type="PROSITE" id="PS00512">
    <property type="entry name" value="ALPHA_GALACTOSIDASE"/>
    <property type="match status" value="1"/>
</dbReference>
<dbReference type="Gene3D" id="3.20.20.70">
    <property type="entry name" value="Aldolase class I"/>
    <property type="match status" value="1"/>
</dbReference>
<reference evidence="6 7" key="1">
    <citation type="submission" date="2020-07" db="EMBL/GenBank/DDBJ databases">
        <title>Roseicoccus Jingziensis gen. nov., sp. nov., isolated from coastal seawater.</title>
        <authorList>
            <person name="Feng X."/>
        </authorList>
    </citation>
    <scope>NUCLEOTIDE SEQUENCE [LARGE SCALE GENOMIC DNA]</scope>
    <source>
        <strain evidence="6 7">N1E253</strain>
    </source>
</reference>
<keyword evidence="3" id="KW-0378">Hydrolase</keyword>
<dbReference type="Gene3D" id="2.70.98.60">
    <property type="entry name" value="alpha-galactosidase from lactobacil brevis"/>
    <property type="match status" value="1"/>
</dbReference>
<dbReference type="InterPro" id="IPR013780">
    <property type="entry name" value="Glyco_hydro_b"/>
</dbReference>
<evidence type="ECO:0000313" key="7">
    <source>
        <dbReference type="Proteomes" id="UP000557872"/>
    </source>
</evidence>
<dbReference type="SUPFAM" id="SSF49785">
    <property type="entry name" value="Galactose-binding domain-like"/>
    <property type="match status" value="1"/>
</dbReference>
<dbReference type="InterPro" id="IPR017853">
    <property type="entry name" value="GH"/>
</dbReference>
<dbReference type="RefSeq" id="WP_178934502.1">
    <property type="nucleotide sequence ID" value="NZ_JACBAZ010000012.1"/>
</dbReference>
<name>A0A851GQP8_9BACT</name>
<dbReference type="InterPro" id="IPR002252">
    <property type="entry name" value="Glyco_hydro_36"/>
</dbReference>
<comment type="caution">
    <text evidence="6">The sequence shown here is derived from an EMBL/GenBank/DDBJ whole genome shotgun (WGS) entry which is preliminary data.</text>
</comment>
<dbReference type="InterPro" id="IPR038417">
    <property type="entry name" value="Alpga-gal_N_sf"/>
</dbReference>
<dbReference type="InterPro" id="IPR031705">
    <property type="entry name" value="Glyco_hydro_36_C"/>
</dbReference>
<dbReference type="Gene3D" id="2.60.120.1060">
    <property type="entry name" value="NPCBM/NEW2 domain"/>
    <property type="match status" value="1"/>
</dbReference>
<dbReference type="InterPro" id="IPR013222">
    <property type="entry name" value="Glyco_hyd_98_carb-bd"/>
</dbReference>
<evidence type="ECO:0000256" key="1">
    <source>
        <dbReference type="ARBA" id="ARBA00001255"/>
    </source>
</evidence>
<dbReference type="Proteomes" id="UP000557872">
    <property type="component" value="Unassembled WGS sequence"/>
</dbReference>
<dbReference type="Pfam" id="PF16875">
    <property type="entry name" value="Glyco_hydro_36N"/>
    <property type="match status" value="1"/>
</dbReference>
<keyword evidence="7" id="KW-1185">Reference proteome</keyword>
<dbReference type="InterPro" id="IPR013785">
    <property type="entry name" value="Aldolase_TIM"/>
</dbReference>
<evidence type="ECO:0000313" key="6">
    <source>
        <dbReference type="EMBL" id="NWK57435.1"/>
    </source>
</evidence>
<evidence type="ECO:0000256" key="4">
    <source>
        <dbReference type="ARBA" id="ARBA00023295"/>
    </source>
</evidence>
<sequence>MIDIIYPWRMIKLHDYLMGRRGLSLLFFTLISTSTMAQQQLYLDTLDLSLAETGYGMTRSKRSVDGNPLAIGGQKFERGIGCHANSALRLKLDGKATQFSAMVGIDDEVEDGRASVIFKLVGDGKTLWESPVMDGGEKPLAVKQDLRGIEMLTLLVNDANDGNRYDHADWAEAKVSYEGAAPEITGNQIVLEMAASTLAFELRGEKLYQSYFGTRLARVQDSQEKGGFAYPTYWDENRGEHAISLVQADGKISLDLHYRSHIRKDLNENQTELVFTMMDPEYPVEVNLHYLVSKRENVVERWAVVRNLGEGDVVIHHAASGFLSLESDKFYLTSITGQQNGEAYIKEELLKNGIKEVRVVTGARTSQLAQPGFILAMDHPAEEERGEVIIGALAWSGNWRMRFESKGDTQLSAQFGYDPHMSRYRLSKGERLETPRLILSHSNQGKGEATRNLHRWALAYGVRDGDQPRRILLNSWEGAYFTFDDELIKRMITDAAKTGIELFVLDDGWFGRKYPRDHDRAGLGDWMVNTAKLKGGVQGLIDHSKKEGIDFGIWVEPEMVNPKSELYEKHPEWVITLPKRHQRLQRSQLILDLTNPAVQDYIFDFMDDLLGKHPGISYIKWDCNRTISDPGSNYLSADRQEHLWIDYVKGYYSVLDRITKKYPKVVFQACGSGGGRVDYGNMKYHHEYWVSDNTDARERVLMQWSISHLFPAIASAAHVTESPNHYTGRETSIKYRFDVAMMGRLGFELRPERVPEKDMEFSKKALEIYKDIRPVVQLGDLYRLRSPFKTKMASLMYVLEGEEAPTEALFFAFTTEKNLLDAHAPVKLAGLDPSARYKLTEINMVDANKPMTKMHGKEFGGDYLMSKGISLPWRTGDYQSVVIRLEELATK</sequence>
<accession>A0A851GQP8</accession>
<dbReference type="AlphaFoldDB" id="A0A851GQP8"/>
<dbReference type="InterPro" id="IPR000111">
    <property type="entry name" value="Glyco_hydro_27/36_CS"/>
</dbReference>
<dbReference type="Pfam" id="PF16874">
    <property type="entry name" value="Glyco_hydro_36C"/>
    <property type="match status" value="1"/>
</dbReference>
<evidence type="ECO:0000259" key="5">
    <source>
        <dbReference type="SMART" id="SM00776"/>
    </source>
</evidence>
<dbReference type="CDD" id="cd14791">
    <property type="entry name" value="GH36"/>
    <property type="match status" value="1"/>
</dbReference>
<dbReference type="PRINTS" id="PR00743">
    <property type="entry name" value="GLHYDRLASE36"/>
</dbReference>
<dbReference type="SMART" id="SM00776">
    <property type="entry name" value="NPCBM"/>
    <property type="match status" value="1"/>
</dbReference>
<dbReference type="PANTHER" id="PTHR43053">
    <property type="entry name" value="GLYCOSIDASE FAMILY 31"/>
    <property type="match status" value="1"/>
</dbReference>
<dbReference type="GO" id="GO:0016052">
    <property type="term" value="P:carbohydrate catabolic process"/>
    <property type="evidence" value="ECO:0007669"/>
    <property type="project" value="InterPro"/>
</dbReference>
<dbReference type="FunFam" id="3.20.20.70:FF:000118">
    <property type="entry name" value="Alpha-galactosidase"/>
    <property type="match status" value="1"/>
</dbReference>
<dbReference type="Pfam" id="PF08305">
    <property type="entry name" value="NPCBM"/>
    <property type="match status" value="1"/>
</dbReference>
<dbReference type="InterPro" id="IPR038637">
    <property type="entry name" value="NPCBM_sf"/>
</dbReference>
<protein>
    <recommendedName>
        <fullName evidence="2">alpha-galactosidase</fullName>
        <ecNumber evidence="2">3.2.1.22</ecNumber>
    </recommendedName>
</protein>
<dbReference type="EMBL" id="JACBAZ010000012">
    <property type="protein sequence ID" value="NWK57435.1"/>
    <property type="molecule type" value="Genomic_DNA"/>
</dbReference>
<dbReference type="PANTHER" id="PTHR43053:SF3">
    <property type="entry name" value="ALPHA-GALACTOSIDASE C-RELATED"/>
    <property type="match status" value="1"/>
</dbReference>
<dbReference type="Pfam" id="PF02065">
    <property type="entry name" value="Melibiase"/>
    <property type="match status" value="1"/>
</dbReference>
<proteinExistence type="predicted"/>
<dbReference type="SUPFAM" id="SSF51445">
    <property type="entry name" value="(Trans)glycosidases"/>
    <property type="match status" value="1"/>
</dbReference>
<dbReference type="EC" id="3.2.1.22" evidence="2"/>
<evidence type="ECO:0000256" key="3">
    <source>
        <dbReference type="ARBA" id="ARBA00022801"/>
    </source>
</evidence>
<dbReference type="InterPro" id="IPR031704">
    <property type="entry name" value="Glyco_hydro_36_N"/>
</dbReference>